<sequence length="68" mass="7698">MLGSRSDGRICSDRIKNIPPLFNFSCVATCCEGPYICNSIWHHPSQPHIIKHTECFLPQPMLCITSDH</sequence>
<reference evidence="1" key="2">
    <citation type="journal article" date="2015" name="Data Brief">
        <title>Shoot transcriptome of the giant reed, Arundo donax.</title>
        <authorList>
            <person name="Barrero R.A."/>
            <person name="Guerrero F.D."/>
            <person name="Moolhuijzen P."/>
            <person name="Goolsby J.A."/>
            <person name="Tidwell J."/>
            <person name="Bellgard S.E."/>
            <person name="Bellgard M.I."/>
        </authorList>
    </citation>
    <scope>NUCLEOTIDE SEQUENCE</scope>
    <source>
        <tissue evidence="1">Shoot tissue taken approximately 20 cm above the soil surface</tissue>
    </source>
</reference>
<reference evidence="1" key="1">
    <citation type="submission" date="2014-09" db="EMBL/GenBank/DDBJ databases">
        <authorList>
            <person name="Magalhaes I.L.F."/>
            <person name="Oliveira U."/>
            <person name="Santos F.R."/>
            <person name="Vidigal T.H.D.A."/>
            <person name="Brescovit A.D."/>
            <person name="Santos A.J."/>
        </authorList>
    </citation>
    <scope>NUCLEOTIDE SEQUENCE</scope>
    <source>
        <tissue evidence="1">Shoot tissue taken approximately 20 cm above the soil surface</tissue>
    </source>
</reference>
<proteinExistence type="predicted"/>
<dbReference type="EMBL" id="GBRH01217067">
    <property type="protein sequence ID" value="JAD80828.1"/>
    <property type="molecule type" value="Transcribed_RNA"/>
</dbReference>
<organism evidence="1">
    <name type="scientific">Arundo donax</name>
    <name type="common">Giant reed</name>
    <name type="synonym">Donax arundinaceus</name>
    <dbReference type="NCBI Taxonomy" id="35708"/>
    <lineage>
        <taxon>Eukaryota</taxon>
        <taxon>Viridiplantae</taxon>
        <taxon>Streptophyta</taxon>
        <taxon>Embryophyta</taxon>
        <taxon>Tracheophyta</taxon>
        <taxon>Spermatophyta</taxon>
        <taxon>Magnoliopsida</taxon>
        <taxon>Liliopsida</taxon>
        <taxon>Poales</taxon>
        <taxon>Poaceae</taxon>
        <taxon>PACMAD clade</taxon>
        <taxon>Arundinoideae</taxon>
        <taxon>Arundineae</taxon>
        <taxon>Arundo</taxon>
    </lineage>
</organism>
<evidence type="ECO:0000313" key="1">
    <source>
        <dbReference type="EMBL" id="JAD80828.1"/>
    </source>
</evidence>
<dbReference type="AlphaFoldDB" id="A0A0A9D2B3"/>
<accession>A0A0A9D2B3</accession>
<name>A0A0A9D2B3_ARUDO</name>
<protein>
    <submittedName>
        <fullName evidence="1">Uncharacterized protein</fullName>
    </submittedName>
</protein>